<dbReference type="Gene3D" id="2.120.10.80">
    <property type="entry name" value="Kelch-type beta propeller"/>
    <property type="match status" value="1"/>
</dbReference>
<organism evidence="1 2">
    <name type="scientific">Myodes glareolus</name>
    <name type="common">Bank vole</name>
    <name type="synonym">Clethrionomys glareolus</name>
    <dbReference type="NCBI Taxonomy" id="447135"/>
    <lineage>
        <taxon>Eukaryota</taxon>
        <taxon>Metazoa</taxon>
        <taxon>Chordata</taxon>
        <taxon>Craniata</taxon>
        <taxon>Vertebrata</taxon>
        <taxon>Euteleostomi</taxon>
        <taxon>Mammalia</taxon>
        <taxon>Eutheria</taxon>
        <taxon>Euarchontoglires</taxon>
        <taxon>Glires</taxon>
        <taxon>Rodentia</taxon>
        <taxon>Myomorpha</taxon>
        <taxon>Muroidea</taxon>
        <taxon>Cricetidae</taxon>
        <taxon>Arvicolinae</taxon>
        <taxon>Myodes</taxon>
    </lineage>
</organism>
<dbReference type="AlphaFoldDB" id="A0AAW0H6H2"/>
<dbReference type="GO" id="GO:0003682">
    <property type="term" value="F:chromatin binding"/>
    <property type="evidence" value="ECO:0007669"/>
    <property type="project" value="InterPro"/>
</dbReference>
<dbReference type="GO" id="GO:0005737">
    <property type="term" value="C:cytoplasm"/>
    <property type="evidence" value="ECO:0007669"/>
    <property type="project" value="TreeGrafter"/>
</dbReference>
<dbReference type="PANTHER" id="PTHR46461">
    <property type="entry name" value="KELCH DOMAIN-CONTAINING PROTEIN 3"/>
    <property type="match status" value="1"/>
</dbReference>
<proteinExistence type="predicted"/>
<dbReference type="InterPro" id="IPR015915">
    <property type="entry name" value="Kelch-typ_b-propeller"/>
</dbReference>
<dbReference type="PANTHER" id="PTHR46461:SF1">
    <property type="entry name" value="KELCH DOMAIN-CONTAINING PROTEIN 3"/>
    <property type="match status" value="1"/>
</dbReference>
<dbReference type="EMBL" id="JBBHLL010000965">
    <property type="protein sequence ID" value="KAK7796910.1"/>
    <property type="molecule type" value="Genomic_DNA"/>
</dbReference>
<dbReference type="InterPro" id="IPR052637">
    <property type="entry name" value="KLHDC3-like"/>
</dbReference>
<accession>A0AAW0H6H2</accession>
<evidence type="ECO:0000313" key="1">
    <source>
        <dbReference type="EMBL" id="KAK7796910.1"/>
    </source>
</evidence>
<comment type="caution">
    <text evidence="1">The sequence shown here is derived from an EMBL/GenBank/DDBJ whole genome shotgun (WGS) entry which is preliminary data.</text>
</comment>
<dbReference type="Proteomes" id="UP001488838">
    <property type="component" value="Unassembled WGS sequence"/>
</dbReference>
<dbReference type="SUPFAM" id="SSF117281">
    <property type="entry name" value="Kelch motif"/>
    <property type="match status" value="1"/>
</dbReference>
<dbReference type="Pfam" id="PF24681">
    <property type="entry name" value="Kelch_KLHDC2_KLHL20_DRC7"/>
    <property type="match status" value="1"/>
</dbReference>
<keyword evidence="2" id="KW-1185">Reference proteome</keyword>
<sequence length="89" mass="9558">MLPPVRPAVGGQVSIVPYLRYGHLIVLIDGTVFLWGGCNDTEAACNVLYAFDVNTHKWSTPQVSGTVLGDWNKPSACVLGKIIYILGGI</sequence>
<protein>
    <submittedName>
        <fullName evidence="1">Uncharacterized protein</fullName>
    </submittedName>
</protein>
<reference evidence="1 2" key="1">
    <citation type="journal article" date="2023" name="bioRxiv">
        <title>Conserved and derived expression patterns and positive selection on dental genes reveal complex evolutionary context of ever-growing rodent molars.</title>
        <authorList>
            <person name="Calamari Z.T."/>
            <person name="Song A."/>
            <person name="Cohen E."/>
            <person name="Akter M."/>
            <person name="Roy R.D."/>
            <person name="Hallikas O."/>
            <person name="Christensen M.M."/>
            <person name="Li P."/>
            <person name="Marangoni P."/>
            <person name="Jernvall J."/>
            <person name="Klein O.D."/>
        </authorList>
    </citation>
    <scope>NUCLEOTIDE SEQUENCE [LARGE SCALE GENOMIC DNA]</scope>
    <source>
        <strain evidence="1">V071</strain>
    </source>
</reference>
<evidence type="ECO:0000313" key="2">
    <source>
        <dbReference type="Proteomes" id="UP001488838"/>
    </source>
</evidence>
<gene>
    <name evidence="1" type="ORF">U0070_001363</name>
</gene>
<name>A0AAW0H6H2_MYOGA</name>